<organism evidence="2 3">
    <name type="scientific">Exocentrus adspersus</name>
    <dbReference type="NCBI Taxonomy" id="1586481"/>
    <lineage>
        <taxon>Eukaryota</taxon>
        <taxon>Metazoa</taxon>
        <taxon>Ecdysozoa</taxon>
        <taxon>Arthropoda</taxon>
        <taxon>Hexapoda</taxon>
        <taxon>Insecta</taxon>
        <taxon>Pterygota</taxon>
        <taxon>Neoptera</taxon>
        <taxon>Endopterygota</taxon>
        <taxon>Coleoptera</taxon>
        <taxon>Polyphaga</taxon>
        <taxon>Cucujiformia</taxon>
        <taxon>Chrysomeloidea</taxon>
        <taxon>Cerambycidae</taxon>
        <taxon>Lamiinae</taxon>
        <taxon>Acanthocinini</taxon>
        <taxon>Exocentrus</taxon>
    </lineage>
</organism>
<dbReference type="GO" id="GO:0005829">
    <property type="term" value="C:cytosol"/>
    <property type="evidence" value="ECO:0007669"/>
    <property type="project" value="TreeGrafter"/>
</dbReference>
<dbReference type="EMBL" id="JANEYG010000014">
    <property type="protein sequence ID" value="KAJ8920488.1"/>
    <property type="molecule type" value="Genomic_DNA"/>
</dbReference>
<protein>
    <recommendedName>
        <fullName evidence="1">DNA2/NAM7 helicase-like C-terminal domain-containing protein</fullName>
    </recommendedName>
</protein>
<keyword evidence="3" id="KW-1185">Reference proteome</keyword>
<dbReference type="InterPro" id="IPR041679">
    <property type="entry name" value="DNA2/NAM7-like_C"/>
</dbReference>
<dbReference type="CDD" id="cd18808">
    <property type="entry name" value="SF1_C_Upf1"/>
    <property type="match status" value="1"/>
</dbReference>
<evidence type="ECO:0000313" key="3">
    <source>
        <dbReference type="Proteomes" id="UP001159042"/>
    </source>
</evidence>
<evidence type="ECO:0000313" key="2">
    <source>
        <dbReference type="EMBL" id="KAJ8920488.1"/>
    </source>
</evidence>
<dbReference type="InterPro" id="IPR047187">
    <property type="entry name" value="SF1_C_Upf1"/>
</dbReference>
<dbReference type="AlphaFoldDB" id="A0AAV8W1W7"/>
<comment type="caution">
    <text evidence="2">The sequence shown here is derived from an EMBL/GenBank/DDBJ whole genome shotgun (WGS) entry which is preliminary data.</text>
</comment>
<dbReference type="GO" id="GO:0043186">
    <property type="term" value="C:P granule"/>
    <property type="evidence" value="ECO:0007669"/>
    <property type="project" value="TreeGrafter"/>
</dbReference>
<gene>
    <name evidence="2" type="ORF">NQ315_005357</name>
</gene>
<accession>A0AAV8W1W7</accession>
<dbReference type="GO" id="GO:0035194">
    <property type="term" value="P:regulatory ncRNA-mediated post-transcriptional gene silencing"/>
    <property type="evidence" value="ECO:0007669"/>
    <property type="project" value="TreeGrafter"/>
</dbReference>
<dbReference type="SUPFAM" id="SSF52540">
    <property type="entry name" value="P-loop containing nucleoside triphosphate hydrolases"/>
    <property type="match status" value="1"/>
</dbReference>
<dbReference type="InterPro" id="IPR045055">
    <property type="entry name" value="DNA2/NAM7-like"/>
</dbReference>
<evidence type="ECO:0000259" key="1">
    <source>
        <dbReference type="Pfam" id="PF13087"/>
    </source>
</evidence>
<reference evidence="2 3" key="1">
    <citation type="journal article" date="2023" name="Insect Mol. Biol.">
        <title>Genome sequencing provides insights into the evolution of gene families encoding plant cell wall-degrading enzymes in longhorned beetles.</title>
        <authorList>
            <person name="Shin N.R."/>
            <person name="Okamura Y."/>
            <person name="Kirsch R."/>
            <person name="Pauchet Y."/>
        </authorList>
    </citation>
    <scope>NUCLEOTIDE SEQUENCE [LARGE SCALE GENOMIC DNA]</scope>
    <source>
        <strain evidence="2">EAD_L_NR</strain>
    </source>
</reference>
<dbReference type="PANTHER" id="PTHR10887:SF419">
    <property type="entry name" value="RNA HELICASE MOV10L1"/>
    <property type="match status" value="1"/>
</dbReference>
<feature type="domain" description="DNA2/NAM7 helicase-like C-terminal" evidence="1">
    <location>
        <begin position="34"/>
        <end position="256"/>
    </location>
</feature>
<dbReference type="Gene3D" id="3.40.50.300">
    <property type="entry name" value="P-loop containing nucleotide triphosphate hydrolases"/>
    <property type="match status" value="1"/>
</dbReference>
<sequence length="316" mass="36493">MLNSAQLQVGMLQDYYENKTNKTIIGRKKFVARKSPLERLMDLELYSSLDPNYITMLKQNFRSHSSLLTLPNRLFYSNMLQPMAARSENDPLAKILVFEEIEGLKSTEINKSRQGQSIEFCSIISEECRQGKSPSYFNVKEVQMVLKYVQALTKLSFSNPDHKVLPEQIGVVTPYARQVHQIRDTLRCNKFQGVDVGTTESFQGREKRVIIISTVRAKQDLLSYDKKYNLGFVKHEKRFNVAITRAMSKLIVIGCAHVLATDDKWLSYIRACEELNSFCGVPYPKRTEEIIDDITRRFEKLHVLDSQHNDEIKAIQ</sequence>
<dbReference type="Proteomes" id="UP001159042">
    <property type="component" value="Unassembled WGS sequence"/>
</dbReference>
<dbReference type="InterPro" id="IPR027417">
    <property type="entry name" value="P-loop_NTPase"/>
</dbReference>
<dbReference type="PANTHER" id="PTHR10887">
    <property type="entry name" value="DNA2/NAM7 HELICASE FAMILY"/>
    <property type="match status" value="1"/>
</dbReference>
<name>A0AAV8W1W7_9CUCU</name>
<proteinExistence type="predicted"/>
<dbReference type="Pfam" id="PF13087">
    <property type="entry name" value="AAA_12"/>
    <property type="match status" value="1"/>
</dbReference>